<name>H2XUS7_CIOIN</name>
<reference evidence="1" key="3">
    <citation type="submission" date="2025-08" db="UniProtKB">
        <authorList>
            <consortium name="Ensembl"/>
        </authorList>
    </citation>
    <scope>IDENTIFICATION</scope>
</reference>
<reference evidence="1" key="4">
    <citation type="submission" date="2025-09" db="UniProtKB">
        <authorList>
            <consortium name="Ensembl"/>
        </authorList>
    </citation>
    <scope>IDENTIFICATION</scope>
</reference>
<dbReference type="AlphaFoldDB" id="H2XUS7"/>
<sequence length="51" mass="5709">MFIGLLDVCDTEYVNKAVVVVNFNCCDHGRIKGKMMNKSALLYMLFGISCC</sequence>
<evidence type="ECO:0000313" key="2">
    <source>
        <dbReference type="Proteomes" id="UP000008144"/>
    </source>
</evidence>
<organism evidence="1 2">
    <name type="scientific">Ciona intestinalis</name>
    <name type="common">Transparent sea squirt</name>
    <name type="synonym">Ascidia intestinalis</name>
    <dbReference type="NCBI Taxonomy" id="7719"/>
    <lineage>
        <taxon>Eukaryota</taxon>
        <taxon>Metazoa</taxon>
        <taxon>Chordata</taxon>
        <taxon>Tunicata</taxon>
        <taxon>Ascidiacea</taxon>
        <taxon>Phlebobranchia</taxon>
        <taxon>Cionidae</taxon>
        <taxon>Ciona</taxon>
    </lineage>
</organism>
<dbReference type="Ensembl" id="ENSCINT00000034894.1">
    <property type="protein sequence ID" value="ENSCINP00000033411.1"/>
    <property type="gene ID" value="ENSCING00000017980.1"/>
</dbReference>
<accession>H2XUS7</accession>
<protein>
    <submittedName>
        <fullName evidence="1">Uncharacterized protein</fullName>
    </submittedName>
</protein>
<dbReference type="Proteomes" id="UP000008144">
    <property type="component" value="Chromosome 5"/>
</dbReference>
<dbReference type="GeneTree" id="ENSGT00660000097339"/>
<reference evidence="1" key="2">
    <citation type="journal article" date="2008" name="Genome Biol.">
        <title>Improved genome assembly and evidence-based global gene model set for the chordate Ciona intestinalis: new insight into intron and operon populations.</title>
        <authorList>
            <person name="Satou Y."/>
            <person name="Mineta K."/>
            <person name="Ogasawara M."/>
            <person name="Sasakura Y."/>
            <person name="Shoguchi E."/>
            <person name="Ueno K."/>
            <person name="Yamada L."/>
            <person name="Matsumoto J."/>
            <person name="Wasserscheid J."/>
            <person name="Dewar K."/>
            <person name="Wiley G.B."/>
            <person name="Macmil S.L."/>
            <person name="Roe B.A."/>
            <person name="Zeller R.W."/>
            <person name="Hastings K.E."/>
            <person name="Lemaire P."/>
            <person name="Lindquist E."/>
            <person name="Endo T."/>
            <person name="Hotta K."/>
            <person name="Inaba K."/>
        </authorList>
    </citation>
    <scope>NUCLEOTIDE SEQUENCE [LARGE SCALE GENOMIC DNA]</scope>
    <source>
        <strain evidence="1">wild type</strain>
    </source>
</reference>
<reference evidence="2" key="1">
    <citation type="journal article" date="2002" name="Science">
        <title>The draft genome of Ciona intestinalis: insights into chordate and vertebrate origins.</title>
        <authorList>
            <person name="Dehal P."/>
            <person name="Satou Y."/>
            <person name="Campbell R.K."/>
            <person name="Chapman J."/>
            <person name="Degnan B."/>
            <person name="De Tomaso A."/>
            <person name="Davidson B."/>
            <person name="Di Gregorio A."/>
            <person name="Gelpke M."/>
            <person name="Goodstein D.M."/>
            <person name="Harafuji N."/>
            <person name="Hastings K.E."/>
            <person name="Ho I."/>
            <person name="Hotta K."/>
            <person name="Huang W."/>
            <person name="Kawashima T."/>
            <person name="Lemaire P."/>
            <person name="Martinez D."/>
            <person name="Meinertzhagen I.A."/>
            <person name="Necula S."/>
            <person name="Nonaka M."/>
            <person name="Putnam N."/>
            <person name="Rash S."/>
            <person name="Saiga H."/>
            <person name="Satake M."/>
            <person name="Terry A."/>
            <person name="Yamada L."/>
            <person name="Wang H.G."/>
            <person name="Awazu S."/>
            <person name="Azumi K."/>
            <person name="Boore J."/>
            <person name="Branno M."/>
            <person name="Chin-Bow S."/>
            <person name="DeSantis R."/>
            <person name="Doyle S."/>
            <person name="Francino P."/>
            <person name="Keys D.N."/>
            <person name="Haga S."/>
            <person name="Hayashi H."/>
            <person name="Hino K."/>
            <person name="Imai K.S."/>
            <person name="Inaba K."/>
            <person name="Kano S."/>
            <person name="Kobayashi K."/>
            <person name="Kobayashi M."/>
            <person name="Lee B.I."/>
            <person name="Makabe K.W."/>
            <person name="Manohar C."/>
            <person name="Matassi G."/>
            <person name="Medina M."/>
            <person name="Mochizuki Y."/>
            <person name="Mount S."/>
            <person name="Morishita T."/>
            <person name="Miura S."/>
            <person name="Nakayama A."/>
            <person name="Nishizaka S."/>
            <person name="Nomoto H."/>
            <person name="Ohta F."/>
            <person name="Oishi K."/>
            <person name="Rigoutsos I."/>
            <person name="Sano M."/>
            <person name="Sasaki A."/>
            <person name="Sasakura Y."/>
            <person name="Shoguchi E."/>
            <person name="Shin-i T."/>
            <person name="Spagnuolo A."/>
            <person name="Stainier D."/>
            <person name="Suzuki M.M."/>
            <person name="Tassy O."/>
            <person name="Takatori N."/>
            <person name="Tokuoka M."/>
            <person name="Yagi K."/>
            <person name="Yoshizaki F."/>
            <person name="Wada S."/>
            <person name="Zhang C."/>
            <person name="Hyatt P.D."/>
            <person name="Larimer F."/>
            <person name="Detter C."/>
            <person name="Doggett N."/>
            <person name="Glavina T."/>
            <person name="Hawkins T."/>
            <person name="Richardson P."/>
            <person name="Lucas S."/>
            <person name="Kohara Y."/>
            <person name="Levine M."/>
            <person name="Satoh N."/>
            <person name="Rokhsar D.S."/>
        </authorList>
    </citation>
    <scope>NUCLEOTIDE SEQUENCE [LARGE SCALE GENOMIC DNA]</scope>
</reference>
<dbReference type="HOGENOM" id="CLU_3105627_0_0_1"/>
<dbReference type="InParanoid" id="H2XUS7"/>
<proteinExistence type="predicted"/>
<dbReference type="EMBL" id="EAAA01002097">
    <property type="status" value="NOT_ANNOTATED_CDS"/>
    <property type="molecule type" value="Genomic_DNA"/>
</dbReference>
<keyword evidence="2" id="KW-1185">Reference proteome</keyword>
<evidence type="ECO:0000313" key="1">
    <source>
        <dbReference type="Ensembl" id="ENSCINP00000033411.1"/>
    </source>
</evidence>